<evidence type="ECO:0000256" key="3">
    <source>
        <dbReference type="ARBA" id="ARBA00022795"/>
    </source>
</evidence>
<accession>A0A127F806</accession>
<proteinExistence type="inferred from homology"/>
<dbReference type="RefSeq" id="WP_066919404.1">
    <property type="nucleotide sequence ID" value="NZ_CP011971.1"/>
</dbReference>
<dbReference type="Pfam" id="PF05130">
    <property type="entry name" value="FlgN"/>
    <property type="match status" value="1"/>
</dbReference>
<organism evidence="4 5">
    <name type="scientific">Steroidobacter denitrificans</name>
    <dbReference type="NCBI Taxonomy" id="465721"/>
    <lineage>
        <taxon>Bacteria</taxon>
        <taxon>Pseudomonadati</taxon>
        <taxon>Pseudomonadota</taxon>
        <taxon>Gammaproteobacteria</taxon>
        <taxon>Steroidobacterales</taxon>
        <taxon>Steroidobacteraceae</taxon>
        <taxon>Steroidobacter</taxon>
    </lineage>
</organism>
<dbReference type="OrthoDB" id="5734604at2"/>
<comment type="similarity">
    <text evidence="2">Belongs to the FlgN family.</text>
</comment>
<dbReference type="EMBL" id="CP011971">
    <property type="protein sequence ID" value="AMN46572.1"/>
    <property type="molecule type" value="Genomic_DNA"/>
</dbReference>
<evidence type="ECO:0000313" key="5">
    <source>
        <dbReference type="Proteomes" id="UP000070250"/>
    </source>
</evidence>
<dbReference type="InterPro" id="IPR036679">
    <property type="entry name" value="FlgN-like_sf"/>
</dbReference>
<evidence type="ECO:0000256" key="1">
    <source>
        <dbReference type="ARBA" id="ARBA00002397"/>
    </source>
</evidence>
<evidence type="ECO:0000313" key="4">
    <source>
        <dbReference type="EMBL" id="AMN46572.1"/>
    </source>
</evidence>
<protein>
    <submittedName>
        <fullName evidence="4">Flagella synthesis protein FlgN</fullName>
    </submittedName>
</protein>
<dbReference type="GO" id="GO:0044780">
    <property type="term" value="P:bacterial-type flagellum assembly"/>
    <property type="evidence" value="ECO:0007669"/>
    <property type="project" value="InterPro"/>
</dbReference>
<keyword evidence="4" id="KW-0969">Cilium</keyword>
<dbReference type="InterPro" id="IPR007809">
    <property type="entry name" value="FlgN-like"/>
</dbReference>
<dbReference type="Proteomes" id="UP000070250">
    <property type="component" value="Chromosome"/>
</dbReference>
<keyword evidence="4" id="KW-0966">Cell projection</keyword>
<name>A0A127F806_STEDE</name>
<dbReference type="SUPFAM" id="SSF140566">
    <property type="entry name" value="FlgN-like"/>
    <property type="match status" value="1"/>
</dbReference>
<evidence type="ECO:0000256" key="2">
    <source>
        <dbReference type="ARBA" id="ARBA00007703"/>
    </source>
</evidence>
<sequence>MEPTLCREHLERLLAEEAASLTQLETLLDREHELLLANEVEALDRAGEARQDCVVKLARIEDERRSLCRMMNLPAGLPGLEQLLRWCDPTRALQHRWAECAERASRCRNLNDRNGALVTARLKNVEGLLDVLTGRAGQPKVYGKQGMFAMPVRDPRVRVSV</sequence>
<dbReference type="Gene3D" id="1.20.58.300">
    <property type="entry name" value="FlgN-like"/>
    <property type="match status" value="1"/>
</dbReference>
<dbReference type="AlphaFoldDB" id="A0A127F806"/>
<keyword evidence="3" id="KW-1005">Bacterial flagellum biogenesis</keyword>
<dbReference type="KEGG" id="sdf:ACG33_05565"/>
<gene>
    <name evidence="4" type="ORF">ACG33_05565</name>
</gene>
<keyword evidence="4" id="KW-0282">Flagellum</keyword>
<dbReference type="STRING" id="465721.ACG33_05565"/>
<reference evidence="4 5" key="1">
    <citation type="submission" date="2015-06" db="EMBL/GenBank/DDBJ databases">
        <title>A Comprehensive Approach to Explore the Metabolic and Phylogenetic Diversity of Bacterial Steroid Degradation in the Environment: Testosterone as an Example.</title>
        <authorList>
            <person name="Yang F.-C."/>
            <person name="Chen Y.-L."/>
            <person name="Yu C.-P."/>
            <person name="Tang S.-L."/>
            <person name="Wang P.-H."/>
            <person name="Ismail W."/>
            <person name="Wang C.-H."/>
            <person name="Yang C.-Y."/>
            <person name="Chiang Y.-R."/>
        </authorList>
    </citation>
    <scope>NUCLEOTIDE SEQUENCE [LARGE SCALE GENOMIC DNA]</scope>
    <source>
        <strain evidence="4 5">DSM 18526</strain>
    </source>
</reference>
<keyword evidence="5" id="KW-1185">Reference proteome</keyword>
<comment type="function">
    <text evidence="1">Required for the efficient initiation of filament assembly.</text>
</comment>